<organism evidence="2 3">
    <name type="scientific">Pseudooceanicola batsensis (strain ATCC BAA-863 / DSM 15984 / KCTC 12145 / HTCC2597)</name>
    <name type="common">Oceanicola batsensis</name>
    <dbReference type="NCBI Taxonomy" id="252305"/>
    <lineage>
        <taxon>Bacteria</taxon>
        <taxon>Pseudomonadati</taxon>
        <taxon>Pseudomonadota</taxon>
        <taxon>Alphaproteobacteria</taxon>
        <taxon>Rhodobacterales</taxon>
        <taxon>Paracoccaceae</taxon>
        <taxon>Pseudooceanicola</taxon>
    </lineage>
</organism>
<keyword evidence="3" id="KW-1185">Reference proteome</keyword>
<comment type="caution">
    <text evidence="2">The sequence shown here is derived from an EMBL/GenBank/DDBJ whole genome shotgun (WGS) entry which is preliminary data.</text>
</comment>
<reference evidence="2 3" key="1">
    <citation type="journal article" date="2010" name="J. Bacteriol.">
        <title>Genome sequences of Oceanicola granulosus HTCC2516(T) and Oceanicola batsensis HTCC2597(TDelta).</title>
        <authorList>
            <person name="Thrash J.C."/>
            <person name="Cho J.C."/>
            <person name="Vergin K.L."/>
            <person name="Giovannoni S.J."/>
        </authorList>
    </citation>
    <scope>NUCLEOTIDE SEQUENCE [LARGE SCALE GENOMIC DNA]</scope>
    <source>
        <strain evidence="3">ATCC BAA-863 / DSM 15984 / KCTC 12145 / HTCC2597</strain>
    </source>
</reference>
<sequence length="201" mass="21225">MTHQDDTGTGRDSADTAQDTAERLAQDGKDAVKSAKDRVSEEVSSQAEAGKSGVADEISDMGQALRTAAQELRNGSPQERTLGYMADTLADLSGTVRNKDLGELVDDVSGYARNNPMGFLAGAALLGFAGTRLAKASRRDRERSVDLRSYWDTDDHDEEVGRHITQRDAPATPPTPAPSTTSPAGAASHPAPGVRTTKGET</sequence>
<dbReference type="STRING" id="252305.OB2597_13943"/>
<dbReference type="RefSeq" id="WP_009807004.1">
    <property type="nucleotide sequence ID" value="NZ_CH724131.1"/>
</dbReference>
<dbReference type="EMBL" id="AAMO01000005">
    <property type="protein sequence ID" value="EAQ03251.1"/>
    <property type="molecule type" value="Genomic_DNA"/>
</dbReference>
<evidence type="ECO:0000313" key="2">
    <source>
        <dbReference type="EMBL" id="EAQ03251.1"/>
    </source>
</evidence>
<feature type="region of interest" description="Disordered" evidence="1">
    <location>
        <begin position="1"/>
        <end position="62"/>
    </location>
</feature>
<accession>A3TYL7</accession>
<dbReference type="AlphaFoldDB" id="A3TYL7"/>
<feature type="compositionally biased region" description="Basic and acidic residues" evidence="1">
    <location>
        <begin position="1"/>
        <end position="41"/>
    </location>
</feature>
<dbReference type="eggNOG" id="ENOG5032SND">
    <property type="taxonomic scope" value="Bacteria"/>
</dbReference>
<feature type="compositionally biased region" description="Basic and acidic residues" evidence="1">
    <location>
        <begin position="151"/>
        <end position="166"/>
    </location>
</feature>
<feature type="compositionally biased region" description="Low complexity" evidence="1">
    <location>
        <begin position="178"/>
        <end position="192"/>
    </location>
</feature>
<protein>
    <recommendedName>
        <fullName evidence="4">DUF3618 domain-containing protein</fullName>
    </recommendedName>
</protein>
<name>A3TYL7_PSEBH</name>
<proteinExistence type="predicted"/>
<evidence type="ECO:0008006" key="4">
    <source>
        <dbReference type="Google" id="ProtNLM"/>
    </source>
</evidence>
<evidence type="ECO:0000256" key="1">
    <source>
        <dbReference type="SAM" id="MobiDB-lite"/>
    </source>
</evidence>
<feature type="region of interest" description="Disordered" evidence="1">
    <location>
        <begin position="151"/>
        <end position="201"/>
    </location>
</feature>
<gene>
    <name evidence="2" type="ORF">OB2597_13943</name>
</gene>
<dbReference type="HOGENOM" id="CLU_120011_0_0_5"/>
<dbReference type="OrthoDB" id="7744082at2"/>
<dbReference type="Proteomes" id="UP000004318">
    <property type="component" value="Unassembled WGS sequence"/>
</dbReference>
<evidence type="ECO:0000313" key="3">
    <source>
        <dbReference type="Proteomes" id="UP000004318"/>
    </source>
</evidence>